<organism evidence="6 7">
    <name type="scientific">Paenibacillus roseus</name>
    <dbReference type="NCBI Taxonomy" id="2798579"/>
    <lineage>
        <taxon>Bacteria</taxon>
        <taxon>Bacillati</taxon>
        <taxon>Bacillota</taxon>
        <taxon>Bacilli</taxon>
        <taxon>Bacillales</taxon>
        <taxon>Paenibacillaceae</taxon>
        <taxon>Paenibacillus</taxon>
    </lineage>
</organism>
<evidence type="ECO:0000313" key="7">
    <source>
        <dbReference type="Proteomes" id="UP000640274"/>
    </source>
</evidence>
<keyword evidence="3" id="KW-0238">DNA-binding</keyword>
<dbReference type="AlphaFoldDB" id="A0A934J2P5"/>
<dbReference type="GO" id="GO:0003677">
    <property type="term" value="F:DNA binding"/>
    <property type="evidence" value="ECO:0007669"/>
    <property type="project" value="UniProtKB-KW"/>
</dbReference>
<dbReference type="CDD" id="cd01109">
    <property type="entry name" value="HTH_YyaN"/>
    <property type="match status" value="1"/>
</dbReference>
<dbReference type="PANTHER" id="PTHR30204:SF69">
    <property type="entry name" value="MERR-FAMILY TRANSCRIPTIONAL REGULATOR"/>
    <property type="match status" value="1"/>
</dbReference>
<dbReference type="SMART" id="SM00422">
    <property type="entry name" value="HTH_MERR"/>
    <property type="match status" value="1"/>
</dbReference>
<reference evidence="6" key="1">
    <citation type="submission" date="2020-12" db="EMBL/GenBank/DDBJ databases">
        <authorList>
            <person name="Huq M.A."/>
        </authorList>
    </citation>
    <scope>NUCLEOTIDE SEQUENCE</scope>
    <source>
        <strain evidence="6">MAHUQ-46</strain>
    </source>
</reference>
<dbReference type="InterPro" id="IPR000551">
    <property type="entry name" value="MerR-type_HTH_dom"/>
</dbReference>
<evidence type="ECO:0000256" key="2">
    <source>
        <dbReference type="ARBA" id="ARBA00023015"/>
    </source>
</evidence>
<dbReference type="EMBL" id="JAELUP010000001">
    <property type="protein sequence ID" value="MBJ6359751.1"/>
    <property type="molecule type" value="Genomic_DNA"/>
</dbReference>
<dbReference type="PANTHER" id="PTHR30204">
    <property type="entry name" value="REDOX-CYCLING DRUG-SENSING TRANSCRIPTIONAL ACTIVATOR SOXR"/>
    <property type="match status" value="1"/>
</dbReference>
<keyword evidence="4" id="KW-0804">Transcription</keyword>
<gene>
    <name evidence="6" type="ORF">JFN88_00210</name>
</gene>
<dbReference type="Proteomes" id="UP000640274">
    <property type="component" value="Unassembled WGS sequence"/>
</dbReference>
<dbReference type="SUPFAM" id="SSF46955">
    <property type="entry name" value="Putative DNA-binding domain"/>
    <property type="match status" value="1"/>
</dbReference>
<dbReference type="InterPro" id="IPR047057">
    <property type="entry name" value="MerR_fam"/>
</dbReference>
<comment type="caution">
    <text evidence="6">The sequence shown here is derived from an EMBL/GenBank/DDBJ whole genome shotgun (WGS) entry which is preliminary data.</text>
</comment>
<evidence type="ECO:0000256" key="3">
    <source>
        <dbReference type="ARBA" id="ARBA00023125"/>
    </source>
</evidence>
<dbReference type="Pfam" id="PF13411">
    <property type="entry name" value="MerR_1"/>
    <property type="match status" value="1"/>
</dbReference>
<protein>
    <submittedName>
        <fullName evidence="6">MerR family transcriptional regulator</fullName>
    </submittedName>
</protein>
<dbReference type="GO" id="GO:0003700">
    <property type="term" value="F:DNA-binding transcription factor activity"/>
    <property type="evidence" value="ECO:0007669"/>
    <property type="project" value="InterPro"/>
</dbReference>
<keyword evidence="7" id="KW-1185">Reference proteome</keyword>
<keyword evidence="1" id="KW-0678">Repressor</keyword>
<dbReference type="RefSeq" id="WP_199017277.1">
    <property type="nucleotide sequence ID" value="NZ_JAELUP010000001.1"/>
</dbReference>
<evidence type="ECO:0000256" key="4">
    <source>
        <dbReference type="ARBA" id="ARBA00023163"/>
    </source>
</evidence>
<dbReference type="Gene3D" id="1.10.1660.10">
    <property type="match status" value="1"/>
</dbReference>
<dbReference type="PROSITE" id="PS00552">
    <property type="entry name" value="HTH_MERR_1"/>
    <property type="match status" value="1"/>
</dbReference>
<evidence type="ECO:0000256" key="1">
    <source>
        <dbReference type="ARBA" id="ARBA00022491"/>
    </source>
</evidence>
<name>A0A934J2P5_9BACL</name>
<sequence length="129" mass="15270">MNKRYTIGQAAEATGLSIHTLRYYEKEGILPFIKRTESGIRIFDDEDIQRIEFLNCLRNTGMPIHQLKEYVDLALQGDKTIDERVRMLENQKEKVEHEMNVLKSYIDMINYKTDLYSKLKNEMTKAHLQ</sequence>
<evidence type="ECO:0000259" key="5">
    <source>
        <dbReference type="PROSITE" id="PS50937"/>
    </source>
</evidence>
<proteinExistence type="predicted"/>
<dbReference type="PRINTS" id="PR00040">
    <property type="entry name" value="HTHMERR"/>
</dbReference>
<dbReference type="InterPro" id="IPR009061">
    <property type="entry name" value="DNA-bd_dom_put_sf"/>
</dbReference>
<keyword evidence="2" id="KW-0805">Transcription regulation</keyword>
<accession>A0A934J2P5</accession>
<dbReference type="PROSITE" id="PS50937">
    <property type="entry name" value="HTH_MERR_2"/>
    <property type="match status" value="1"/>
</dbReference>
<feature type="domain" description="HTH merR-type" evidence="5">
    <location>
        <begin position="4"/>
        <end position="73"/>
    </location>
</feature>
<evidence type="ECO:0000313" key="6">
    <source>
        <dbReference type="EMBL" id="MBJ6359751.1"/>
    </source>
</evidence>